<name>A0A0U0SQD1_MYCTX</name>
<dbReference type="EMBL" id="CSAE01000800">
    <property type="protein sequence ID" value="COW93625.1"/>
    <property type="molecule type" value="Genomic_DNA"/>
</dbReference>
<gene>
    <name evidence="2" type="ORF">ERS007703_04487</name>
</gene>
<sequence length="54" mass="5603">MRPTHQSLVDAGKLLRPIVAAFGGHRTGRQVDGPAIQRGPAVTAGTPPVAIKHP</sequence>
<evidence type="ECO:0000313" key="2">
    <source>
        <dbReference type="EMBL" id="COW93625.1"/>
    </source>
</evidence>
<evidence type="ECO:0000313" key="3">
    <source>
        <dbReference type="Proteomes" id="UP000038802"/>
    </source>
</evidence>
<dbReference type="Proteomes" id="UP000038802">
    <property type="component" value="Unassembled WGS sequence"/>
</dbReference>
<dbReference type="AlphaFoldDB" id="A0A0U0SQD1"/>
<reference evidence="3" key="1">
    <citation type="submission" date="2015-03" db="EMBL/GenBank/DDBJ databases">
        <authorList>
            <consortium name="Pathogen Informatics"/>
        </authorList>
    </citation>
    <scope>NUCLEOTIDE SEQUENCE [LARGE SCALE GENOMIC DNA]</scope>
    <source>
        <strain evidence="3">K00500041</strain>
    </source>
</reference>
<evidence type="ECO:0000256" key="1">
    <source>
        <dbReference type="SAM" id="MobiDB-lite"/>
    </source>
</evidence>
<organism evidence="2 3">
    <name type="scientific">Mycobacterium tuberculosis</name>
    <dbReference type="NCBI Taxonomy" id="1773"/>
    <lineage>
        <taxon>Bacteria</taxon>
        <taxon>Bacillati</taxon>
        <taxon>Actinomycetota</taxon>
        <taxon>Actinomycetes</taxon>
        <taxon>Mycobacteriales</taxon>
        <taxon>Mycobacteriaceae</taxon>
        <taxon>Mycobacterium</taxon>
        <taxon>Mycobacterium tuberculosis complex</taxon>
    </lineage>
</organism>
<feature type="region of interest" description="Disordered" evidence="1">
    <location>
        <begin position="26"/>
        <end position="54"/>
    </location>
</feature>
<protein>
    <submittedName>
        <fullName evidence="2">Uncharacterized protein</fullName>
    </submittedName>
</protein>
<proteinExistence type="predicted"/>
<accession>A0A0U0SQD1</accession>